<sequence>MNASNQDSSDYSHSKALFALPEELARSGSELYAPANAVDEIKRRYQSFRQGLDPLWGEDEMSQKLEKNTDPLEENLMLYLDHLGEGLRTCADYTMQTGRSMEVVDESAADTGKSLKSDMGDVDGGGGKGGRW</sequence>
<reference evidence="3" key="1">
    <citation type="journal article" date="2019" name="Int. J. Syst. Evol. Microbiol.">
        <title>The Global Catalogue of Microorganisms (GCM) 10K type strain sequencing project: providing services to taxonomists for standard genome sequencing and annotation.</title>
        <authorList>
            <consortium name="The Broad Institute Genomics Platform"/>
            <consortium name="The Broad Institute Genome Sequencing Center for Infectious Disease"/>
            <person name="Wu L."/>
            <person name="Ma J."/>
        </authorList>
    </citation>
    <scope>NUCLEOTIDE SEQUENCE [LARGE SCALE GENOMIC DNA]</scope>
    <source>
        <strain evidence="3">CGMCC 4.7304</strain>
    </source>
</reference>
<accession>A0ABV9SRN4</accession>
<organism evidence="2 3">
    <name type="scientific">Streptomonospora arabica</name>
    <dbReference type="NCBI Taxonomy" id="412417"/>
    <lineage>
        <taxon>Bacteria</taxon>
        <taxon>Bacillati</taxon>
        <taxon>Actinomycetota</taxon>
        <taxon>Actinomycetes</taxon>
        <taxon>Streptosporangiales</taxon>
        <taxon>Nocardiopsidaceae</taxon>
        <taxon>Streptomonospora</taxon>
    </lineage>
</organism>
<protein>
    <submittedName>
        <fullName evidence="2">Uncharacterized protein</fullName>
    </submittedName>
</protein>
<comment type="caution">
    <text evidence="2">The sequence shown here is derived from an EMBL/GenBank/DDBJ whole genome shotgun (WGS) entry which is preliminary data.</text>
</comment>
<evidence type="ECO:0000313" key="3">
    <source>
        <dbReference type="Proteomes" id="UP001595858"/>
    </source>
</evidence>
<evidence type="ECO:0000313" key="2">
    <source>
        <dbReference type="EMBL" id="MFC4868996.1"/>
    </source>
</evidence>
<dbReference type="EMBL" id="JBHSIY010000023">
    <property type="protein sequence ID" value="MFC4868996.1"/>
    <property type="molecule type" value="Genomic_DNA"/>
</dbReference>
<dbReference type="Proteomes" id="UP001595858">
    <property type="component" value="Unassembled WGS sequence"/>
</dbReference>
<dbReference type="RefSeq" id="WP_344146864.1">
    <property type="nucleotide sequence ID" value="NZ_BAAAQI010000018.1"/>
</dbReference>
<proteinExistence type="predicted"/>
<gene>
    <name evidence="2" type="ORF">ACFPCZ_20375</name>
</gene>
<feature type="compositionally biased region" description="Gly residues" evidence="1">
    <location>
        <begin position="122"/>
        <end position="132"/>
    </location>
</feature>
<feature type="region of interest" description="Disordered" evidence="1">
    <location>
        <begin position="104"/>
        <end position="132"/>
    </location>
</feature>
<name>A0ABV9SRN4_9ACTN</name>
<evidence type="ECO:0000256" key="1">
    <source>
        <dbReference type="SAM" id="MobiDB-lite"/>
    </source>
</evidence>
<keyword evidence="3" id="KW-1185">Reference proteome</keyword>